<evidence type="ECO:0000256" key="6">
    <source>
        <dbReference type="ARBA" id="ARBA00022723"/>
    </source>
</evidence>
<dbReference type="AlphaFoldDB" id="A0A1V3A157"/>
<dbReference type="InterPro" id="IPR045031">
    <property type="entry name" value="DHP_synth-like"/>
</dbReference>
<comment type="similarity">
    <text evidence="9">Belongs to the DHPS family.</text>
</comment>
<comment type="function">
    <text evidence="9">Catalyzes the condensation of para-aminobenzoate (pABA) with 6-hydroxymethyl-7,8-dihydropterin diphosphate (DHPt-PP) to form 7,8-dihydropteroate (H2Pte), the immediate precursor of folate derivatives.</text>
</comment>
<dbReference type="GO" id="GO:0046656">
    <property type="term" value="P:folic acid biosynthetic process"/>
    <property type="evidence" value="ECO:0007669"/>
    <property type="project" value="UniProtKB-KW"/>
</dbReference>
<dbReference type="PANTHER" id="PTHR20941">
    <property type="entry name" value="FOLATE SYNTHESIS PROTEINS"/>
    <property type="match status" value="1"/>
</dbReference>
<dbReference type="GO" id="GO:0004156">
    <property type="term" value="F:dihydropteroate synthase activity"/>
    <property type="evidence" value="ECO:0007669"/>
    <property type="project" value="UniProtKB-EC"/>
</dbReference>
<comment type="cofactor">
    <cofactor evidence="2 9">
        <name>Mg(2+)</name>
        <dbReference type="ChEBI" id="CHEBI:18420"/>
    </cofactor>
</comment>
<dbReference type="PROSITE" id="PS50972">
    <property type="entry name" value="PTERIN_BINDING"/>
    <property type="match status" value="1"/>
</dbReference>
<dbReference type="InterPro" id="IPR006390">
    <property type="entry name" value="DHP_synth_dom"/>
</dbReference>
<dbReference type="EMBL" id="MUZR01000007">
    <property type="protein sequence ID" value="OOC11128.1"/>
    <property type="molecule type" value="Genomic_DNA"/>
</dbReference>
<dbReference type="UniPathway" id="UPA00077">
    <property type="reaction ID" value="UER00156"/>
</dbReference>
<evidence type="ECO:0000313" key="11">
    <source>
        <dbReference type="EMBL" id="OOC11128.1"/>
    </source>
</evidence>
<keyword evidence="5 9" id="KW-0808">Transferase</keyword>
<keyword evidence="12" id="KW-1185">Reference proteome</keyword>
<evidence type="ECO:0000256" key="9">
    <source>
        <dbReference type="RuleBase" id="RU361205"/>
    </source>
</evidence>
<gene>
    <name evidence="11" type="ORF">B1A74_02500</name>
</gene>
<comment type="catalytic activity">
    <reaction evidence="1">
        <text>(7,8-dihydropterin-6-yl)methyl diphosphate + 4-aminobenzoate = 7,8-dihydropteroate + diphosphate</text>
        <dbReference type="Rhea" id="RHEA:19949"/>
        <dbReference type="ChEBI" id="CHEBI:17836"/>
        <dbReference type="ChEBI" id="CHEBI:17839"/>
        <dbReference type="ChEBI" id="CHEBI:33019"/>
        <dbReference type="ChEBI" id="CHEBI:72950"/>
        <dbReference type="EC" id="2.5.1.15"/>
    </reaction>
</comment>
<keyword evidence="8 9" id="KW-0289">Folate biosynthesis</keyword>
<dbReference type="InterPro" id="IPR011005">
    <property type="entry name" value="Dihydropteroate_synth-like_sf"/>
</dbReference>
<dbReference type="CDD" id="cd00739">
    <property type="entry name" value="DHPS"/>
    <property type="match status" value="1"/>
</dbReference>
<dbReference type="PROSITE" id="PS00793">
    <property type="entry name" value="DHPS_2"/>
    <property type="match status" value="1"/>
</dbReference>
<keyword evidence="6 9" id="KW-0479">Metal-binding</keyword>
<evidence type="ECO:0000256" key="7">
    <source>
        <dbReference type="ARBA" id="ARBA00022842"/>
    </source>
</evidence>
<sequence length="298" mass="31275">MGGLMTAPTAPTLLYGPAGPLAFDRPRVMGILNVTPDSFSDGGAHDRVDRAVARARQMQDEGADLIDVGGESTRPGAEPVSLAEERCRVLPVLEALAAEVSLPVSVDTMKPEIMRDAVRAGAAMLNDVNAFRRPGAEEEAVAAAREHGVALCVMHMQGEPQSMQHAPHYGDVTAEVRAFLDARCSALQAAGVPPDRLVVDPGFGFGKTLEHNLELFRHLPDLVGDGWPVLVGVSRKSMIGALLGQRPVTERGSGSVAAALLAAQQGARILRVHDVAATADALAIYSALDPRGTDGVMS</sequence>
<evidence type="ECO:0000256" key="2">
    <source>
        <dbReference type="ARBA" id="ARBA00001946"/>
    </source>
</evidence>
<accession>A0A1V3A157</accession>
<keyword evidence="7 9" id="KW-0460">Magnesium</keyword>
<protein>
    <recommendedName>
        <fullName evidence="4 9">Dihydropteroate synthase</fullName>
        <shortName evidence="9">DHPS</shortName>
        <ecNumber evidence="4 9">2.5.1.15</ecNumber>
    </recommendedName>
    <alternativeName>
        <fullName evidence="9">Dihydropteroate pyrophosphorylase</fullName>
    </alternativeName>
</protein>
<evidence type="ECO:0000256" key="5">
    <source>
        <dbReference type="ARBA" id="ARBA00022679"/>
    </source>
</evidence>
<dbReference type="GO" id="GO:0005829">
    <property type="term" value="C:cytosol"/>
    <property type="evidence" value="ECO:0007669"/>
    <property type="project" value="TreeGrafter"/>
</dbReference>
<dbReference type="Gene3D" id="3.20.20.20">
    <property type="entry name" value="Dihydropteroate synthase-like"/>
    <property type="match status" value="1"/>
</dbReference>
<dbReference type="NCBIfam" id="TIGR01496">
    <property type="entry name" value="DHPS"/>
    <property type="match status" value="1"/>
</dbReference>
<name>A0A1V3A157_9GAMM</name>
<dbReference type="SUPFAM" id="SSF51717">
    <property type="entry name" value="Dihydropteroate synthetase-like"/>
    <property type="match status" value="1"/>
</dbReference>
<dbReference type="InterPro" id="IPR000489">
    <property type="entry name" value="Pterin-binding_dom"/>
</dbReference>
<dbReference type="EC" id="2.5.1.15" evidence="4 9"/>
<organism evidence="11 12">
    <name type="scientific">Thioalkalivibrio halophilus</name>
    <dbReference type="NCBI Taxonomy" id="252474"/>
    <lineage>
        <taxon>Bacteria</taxon>
        <taxon>Pseudomonadati</taxon>
        <taxon>Pseudomonadota</taxon>
        <taxon>Gammaproteobacteria</taxon>
        <taxon>Chromatiales</taxon>
        <taxon>Ectothiorhodospiraceae</taxon>
        <taxon>Thioalkalivibrio</taxon>
    </lineage>
</organism>
<evidence type="ECO:0000256" key="1">
    <source>
        <dbReference type="ARBA" id="ARBA00000012"/>
    </source>
</evidence>
<evidence type="ECO:0000256" key="3">
    <source>
        <dbReference type="ARBA" id="ARBA00004763"/>
    </source>
</evidence>
<dbReference type="PANTHER" id="PTHR20941:SF1">
    <property type="entry name" value="FOLIC ACID SYNTHESIS PROTEIN FOL1"/>
    <property type="match status" value="1"/>
</dbReference>
<comment type="pathway">
    <text evidence="3 9">Cofactor biosynthesis; tetrahydrofolate biosynthesis; 7,8-dihydrofolate from 2-amino-4-hydroxy-6-hydroxymethyl-7,8-dihydropteridine diphosphate and 4-aminobenzoate: step 1/2.</text>
</comment>
<feature type="domain" description="Pterin-binding" evidence="10">
    <location>
        <begin position="26"/>
        <end position="283"/>
    </location>
</feature>
<dbReference type="Proteomes" id="UP000189177">
    <property type="component" value="Unassembled WGS sequence"/>
</dbReference>
<evidence type="ECO:0000256" key="4">
    <source>
        <dbReference type="ARBA" id="ARBA00012458"/>
    </source>
</evidence>
<evidence type="ECO:0000313" key="12">
    <source>
        <dbReference type="Proteomes" id="UP000189177"/>
    </source>
</evidence>
<dbReference type="STRING" id="252474.B1A74_02500"/>
<dbReference type="GO" id="GO:0046654">
    <property type="term" value="P:tetrahydrofolate biosynthetic process"/>
    <property type="evidence" value="ECO:0007669"/>
    <property type="project" value="UniProtKB-UniPathway"/>
</dbReference>
<comment type="caution">
    <text evidence="11">The sequence shown here is derived from an EMBL/GenBank/DDBJ whole genome shotgun (WGS) entry which is preliminary data.</text>
</comment>
<evidence type="ECO:0000256" key="8">
    <source>
        <dbReference type="ARBA" id="ARBA00022909"/>
    </source>
</evidence>
<dbReference type="Pfam" id="PF00809">
    <property type="entry name" value="Pterin_bind"/>
    <property type="match status" value="1"/>
</dbReference>
<dbReference type="PROSITE" id="PS00792">
    <property type="entry name" value="DHPS_1"/>
    <property type="match status" value="1"/>
</dbReference>
<reference evidence="11 12" key="1">
    <citation type="submission" date="2017-02" db="EMBL/GenBank/DDBJ databases">
        <title>Genomic diversity within the haloalkaliphilic genus Thioalkalivibrio.</title>
        <authorList>
            <person name="Ahn A.-C."/>
            <person name="Meier-Kolthoff J."/>
            <person name="Overmars L."/>
            <person name="Richter M."/>
            <person name="Woyke T."/>
            <person name="Sorokin D.Y."/>
            <person name="Muyzer G."/>
        </authorList>
    </citation>
    <scope>NUCLEOTIDE SEQUENCE [LARGE SCALE GENOMIC DNA]</scope>
    <source>
        <strain evidence="11 12">HL17</strain>
    </source>
</reference>
<evidence type="ECO:0000259" key="10">
    <source>
        <dbReference type="PROSITE" id="PS50972"/>
    </source>
</evidence>
<proteinExistence type="inferred from homology"/>
<dbReference type="GO" id="GO:0046872">
    <property type="term" value="F:metal ion binding"/>
    <property type="evidence" value="ECO:0007669"/>
    <property type="project" value="UniProtKB-KW"/>
</dbReference>